<dbReference type="AlphaFoldDB" id="A0A1G2MC33"/>
<gene>
    <name evidence="1" type="ORF">A2W52_02005</name>
</gene>
<comment type="caution">
    <text evidence="1">The sequence shown here is derived from an EMBL/GenBank/DDBJ whole genome shotgun (WGS) entry which is preliminary data.</text>
</comment>
<evidence type="ECO:0000313" key="2">
    <source>
        <dbReference type="Proteomes" id="UP000176493"/>
    </source>
</evidence>
<evidence type="ECO:0000313" key="1">
    <source>
        <dbReference type="EMBL" id="OHA21457.1"/>
    </source>
</evidence>
<dbReference type="EMBL" id="MHRJ01000044">
    <property type="protein sequence ID" value="OHA21457.1"/>
    <property type="molecule type" value="Genomic_DNA"/>
</dbReference>
<protein>
    <recommendedName>
        <fullName evidence="3">Phage-Barnase-EndoU-ColicinE5/D-RelE like nuclease 3 domain-containing protein</fullName>
    </recommendedName>
</protein>
<proteinExistence type="predicted"/>
<sequence>MGKFNFKDQQDFEKVRTDAEAFYTTVEKIRCPYFGSDVAFNAKGLRHLKFKTDGQARPHTDQYSRLKLIRYASEILKLSRTMQGIWSVRRFEEQKTNSRWERVMKDVAYYEFIAVLDSVRVKVIVKEVAGGEKHFWSVIPFWGIDKNTSRRILHGGNPEHD</sequence>
<name>A0A1G2MC33_9BACT</name>
<accession>A0A1G2MC33</accession>
<organism evidence="1 2">
    <name type="scientific">Candidatus Taylorbacteria bacterium RIFCSPHIGHO2_02_49_25</name>
    <dbReference type="NCBI Taxonomy" id="1802305"/>
    <lineage>
        <taxon>Bacteria</taxon>
        <taxon>Candidatus Tayloriibacteriota</taxon>
    </lineage>
</organism>
<dbReference type="Proteomes" id="UP000176493">
    <property type="component" value="Unassembled WGS sequence"/>
</dbReference>
<evidence type="ECO:0008006" key="3">
    <source>
        <dbReference type="Google" id="ProtNLM"/>
    </source>
</evidence>
<reference evidence="1 2" key="1">
    <citation type="journal article" date="2016" name="Nat. Commun.">
        <title>Thousands of microbial genomes shed light on interconnected biogeochemical processes in an aquifer system.</title>
        <authorList>
            <person name="Anantharaman K."/>
            <person name="Brown C.T."/>
            <person name="Hug L.A."/>
            <person name="Sharon I."/>
            <person name="Castelle C.J."/>
            <person name="Probst A.J."/>
            <person name="Thomas B.C."/>
            <person name="Singh A."/>
            <person name="Wilkins M.J."/>
            <person name="Karaoz U."/>
            <person name="Brodie E.L."/>
            <person name="Williams K.H."/>
            <person name="Hubbard S.S."/>
            <person name="Banfield J.F."/>
        </authorList>
    </citation>
    <scope>NUCLEOTIDE SEQUENCE [LARGE SCALE GENOMIC DNA]</scope>
</reference>